<proteinExistence type="predicted"/>
<dbReference type="KEGG" id="poi:BOP93_05525"/>
<evidence type="ECO:0000313" key="1">
    <source>
        <dbReference type="EMBL" id="AUZ45067.1"/>
    </source>
</evidence>
<gene>
    <name evidence="1" type="ORF">BOP93_05525</name>
</gene>
<organism evidence="1 2">
    <name type="scientific">Pseudomonas orientalis</name>
    <dbReference type="NCBI Taxonomy" id="76758"/>
    <lineage>
        <taxon>Bacteria</taxon>
        <taxon>Pseudomonadati</taxon>
        <taxon>Pseudomonadota</taxon>
        <taxon>Gammaproteobacteria</taxon>
        <taxon>Pseudomonadales</taxon>
        <taxon>Pseudomonadaceae</taxon>
        <taxon>Pseudomonas</taxon>
    </lineage>
</organism>
<dbReference type="AlphaFoldDB" id="A0A2L0RSF9"/>
<dbReference type="EMBL" id="CP018049">
    <property type="protein sequence ID" value="AUZ45067.1"/>
    <property type="molecule type" value="Genomic_DNA"/>
</dbReference>
<accession>A0A2L0RSF9</accession>
<protein>
    <submittedName>
        <fullName evidence="1">Uncharacterized protein</fullName>
    </submittedName>
</protein>
<evidence type="ECO:0000313" key="2">
    <source>
        <dbReference type="Proteomes" id="UP000239888"/>
    </source>
</evidence>
<sequence length="78" mass="8570">MMLAPFLLLKTPVKPRNAVDIKCRVLPIGLRFSGVFKQGAEALLKTVSRQQRPICTLALRRFAMRRALGGAVIAVHGT</sequence>
<dbReference type="Proteomes" id="UP000239888">
    <property type="component" value="Chromosome"/>
</dbReference>
<reference evidence="1 2" key="1">
    <citation type="journal article" date="2018" name="Front. Microbiol.">
        <title>Pseudomonas orientalis F9: A Potent Antagonist against Phytopathogens with Phytotoxic Effect in the Apple Flower.</title>
        <authorList>
            <person name="Zengerer V."/>
            <person name="Schmid M."/>
            <person name="Bieri M."/>
            <person name="Muller D.C."/>
            <person name="Remus-Emsermann M.N.P."/>
            <person name="Ahrens C.H."/>
            <person name="Pelludat C."/>
        </authorList>
    </citation>
    <scope>NUCLEOTIDE SEQUENCE [LARGE SCALE GENOMIC DNA]</scope>
    <source>
        <strain evidence="1 2">F9</strain>
    </source>
</reference>
<name>A0A2L0RSF9_9PSED</name>